<feature type="compositionally biased region" description="Polar residues" evidence="14">
    <location>
        <begin position="420"/>
        <end position="435"/>
    </location>
</feature>
<reference evidence="16" key="2">
    <citation type="submission" date="2023-05" db="EMBL/GenBank/DDBJ databases">
        <authorList>
            <consortium name="Lawrence Berkeley National Laboratory"/>
            <person name="Steindorff A."/>
            <person name="Hensen N."/>
            <person name="Bonometti L."/>
            <person name="Westerberg I."/>
            <person name="Brannstrom I.O."/>
            <person name="Guillou S."/>
            <person name="Cros-Aarteil S."/>
            <person name="Calhoun S."/>
            <person name="Haridas S."/>
            <person name="Kuo A."/>
            <person name="Mondo S."/>
            <person name="Pangilinan J."/>
            <person name="Riley R."/>
            <person name="Labutti K."/>
            <person name="Andreopoulos B."/>
            <person name="Lipzen A."/>
            <person name="Chen C."/>
            <person name="Yanf M."/>
            <person name="Daum C."/>
            <person name="Ng V."/>
            <person name="Clum A."/>
            <person name="Ohm R."/>
            <person name="Martin F."/>
            <person name="Silar P."/>
            <person name="Natvig D."/>
            <person name="Lalanne C."/>
            <person name="Gautier V."/>
            <person name="Ament-Velasquez S.L."/>
            <person name="Kruys A."/>
            <person name="Hutchinson M.I."/>
            <person name="Powell A.J."/>
            <person name="Barry K."/>
            <person name="Miller A.N."/>
            <person name="Grigoriev I.V."/>
            <person name="Debuchy R."/>
            <person name="Gladieux P."/>
            <person name="Thoren M.H."/>
            <person name="Johannesson H."/>
        </authorList>
    </citation>
    <scope>NUCLEOTIDE SEQUENCE</scope>
    <source>
        <strain evidence="16">CBS 103.79</strain>
    </source>
</reference>
<comment type="similarity">
    <text evidence="2">Belongs to the DNA repair enzymes AP/ExoA family.</text>
</comment>
<dbReference type="InterPro" id="IPR004808">
    <property type="entry name" value="AP_endonuc_1"/>
</dbReference>
<dbReference type="PANTHER" id="PTHR22748">
    <property type="entry name" value="AP ENDONUCLEASE"/>
    <property type="match status" value="1"/>
</dbReference>
<dbReference type="PROSITE" id="PS51435">
    <property type="entry name" value="AP_NUCLEASE_F1_4"/>
    <property type="match status" value="1"/>
</dbReference>
<feature type="active site" evidence="10">
    <location>
        <position position="156"/>
    </location>
</feature>
<dbReference type="InterPro" id="IPR020848">
    <property type="entry name" value="AP_endonuclease_F1_CS"/>
</dbReference>
<name>A0AAN6RVX8_9PEZI</name>
<evidence type="ECO:0000256" key="1">
    <source>
        <dbReference type="ARBA" id="ARBA00001936"/>
    </source>
</evidence>
<feature type="compositionally biased region" description="Polar residues" evidence="14">
    <location>
        <begin position="482"/>
        <end position="493"/>
    </location>
</feature>
<evidence type="ECO:0000256" key="9">
    <source>
        <dbReference type="ARBA" id="ARBA00023242"/>
    </source>
</evidence>
<proteinExistence type="inferred from homology"/>
<evidence type="ECO:0000256" key="4">
    <source>
        <dbReference type="ARBA" id="ARBA00022723"/>
    </source>
</evidence>
<feature type="active site" description="Proton acceptor" evidence="10">
    <location>
        <position position="313"/>
    </location>
</feature>
<evidence type="ECO:0000256" key="14">
    <source>
        <dbReference type="SAM" id="MobiDB-lite"/>
    </source>
</evidence>
<evidence type="ECO:0000256" key="7">
    <source>
        <dbReference type="ARBA" id="ARBA00022833"/>
    </source>
</evidence>
<feature type="site" description="Interaction with DNA substrate" evidence="12">
    <location>
        <position position="313"/>
    </location>
</feature>
<evidence type="ECO:0000313" key="17">
    <source>
        <dbReference type="Proteomes" id="UP001303889"/>
    </source>
</evidence>
<dbReference type="FunFam" id="3.60.10.10:FF:000079">
    <property type="entry name" value="DNA-(apurinic or apyrimidinic site) lyase"/>
    <property type="match status" value="1"/>
</dbReference>
<dbReference type="GO" id="GO:0003906">
    <property type="term" value="F:DNA-(apurinic or apyrimidinic site) endonuclease activity"/>
    <property type="evidence" value="ECO:0007669"/>
    <property type="project" value="TreeGrafter"/>
</dbReference>
<comment type="caution">
    <text evidence="16">The sequence shown here is derived from an EMBL/GenBank/DDBJ whole genome shotgun (WGS) entry which is preliminary data.</text>
</comment>
<dbReference type="GO" id="GO:0005634">
    <property type="term" value="C:nucleus"/>
    <property type="evidence" value="ECO:0007669"/>
    <property type="project" value="TreeGrafter"/>
</dbReference>
<dbReference type="GO" id="GO:0003677">
    <property type="term" value="F:DNA binding"/>
    <property type="evidence" value="ECO:0007669"/>
    <property type="project" value="InterPro"/>
</dbReference>
<keyword evidence="16" id="KW-0540">Nuclease</keyword>
<feature type="binding site" evidence="11">
    <location>
        <position position="312"/>
    </location>
    <ligand>
        <name>Mg(2+)</name>
        <dbReference type="ChEBI" id="CHEBI:18420"/>
        <label>1</label>
    </ligand>
</feature>
<feature type="active site" description="Proton donor/acceptor" evidence="10">
    <location>
        <position position="195"/>
    </location>
</feature>
<feature type="domain" description="GRF-type" evidence="15">
    <location>
        <begin position="581"/>
        <end position="633"/>
    </location>
</feature>
<dbReference type="GO" id="GO:0008081">
    <property type="term" value="F:phosphoric diester hydrolase activity"/>
    <property type="evidence" value="ECO:0007669"/>
    <property type="project" value="TreeGrafter"/>
</dbReference>
<keyword evidence="17" id="KW-1185">Reference proteome</keyword>
<feature type="compositionally biased region" description="Polar residues" evidence="14">
    <location>
        <begin position="529"/>
        <end position="546"/>
    </location>
</feature>
<feature type="binding site" evidence="11">
    <location>
        <position position="195"/>
    </location>
    <ligand>
        <name>Mg(2+)</name>
        <dbReference type="ChEBI" id="CHEBI:18420"/>
        <label>1</label>
    </ligand>
</feature>
<keyword evidence="8 11" id="KW-0460">Magnesium</keyword>
<dbReference type="PANTHER" id="PTHR22748:SF4">
    <property type="entry name" value="DNA-(APURINIC OR APYRIMIDINIC SITE) ENDONUCLEASE 2"/>
    <property type="match status" value="1"/>
</dbReference>
<evidence type="ECO:0000256" key="5">
    <source>
        <dbReference type="ARBA" id="ARBA00022771"/>
    </source>
</evidence>
<feature type="binding site" evidence="11">
    <location>
        <position position="9"/>
    </location>
    <ligand>
        <name>Mg(2+)</name>
        <dbReference type="ChEBI" id="CHEBI:18420"/>
        <label>1</label>
    </ligand>
</feature>
<dbReference type="EMBL" id="MU855375">
    <property type="protein sequence ID" value="KAK3904985.1"/>
    <property type="molecule type" value="Genomic_DNA"/>
</dbReference>
<evidence type="ECO:0000256" key="12">
    <source>
        <dbReference type="PIRSR" id="PIRSR604808-3"/>
    </source>
</evidence>
<feature type="binding site" evidence="11">
    <location>
        <position position="44"/>
    </location>
    <ligand>
        <name>Mg(2+)</name>
        <dbReference type="ChEBI" id="CHEBI:18420"/>
        <label>1</label>
    </ligand>
</feature>
<organism evidence="16 17">
    <name type="scientific">Staphylotrichum tortipilum</name>
    <dbReference type="NCBI Taxonomy" id="2831512"/>
    <lineage>
        <taxon>Eukaryota</taxon>
        <taxon>Fungi</taxon>
        <taxon>Dikarya</taxon>
        <taxon>Ascomycota</taxon>
        <taxon>Pezizomycotina</taxon>
        <taxon>Sordariomycetes</taxon>
        <taxon>Sordariomycetidae</taxon>
        <taxon>Sordariales</taxon>
        <taxon>Chaetomiaceae</taxon>
        <taxon>Staphylotrichum</taxon>
    </lineage>
</organism>
<keyword evidence="5 13" id="KW-0863">Zinc-finger</keyword>
<feature type="region of interest" description="Disordered" evidence="14">
    <location>
        <begin position="382"/>
        <end position="401"/>
    </location>
</feature>
<keyword evidence="7" id="KW-0862">Zinc</keyword>
<keyword evidence="16" id="KW-0255">Endonuclease</keyword>
<dbReference type="PROSITE" id="PS00728">
    <property type="entry name" value="AP_NUCLEASE_F1_3"/>
    <property type="match status" value="1"/>
</dbReference>
<reference evidence="16" key="1">
    <citation type="journal article" date="2023" name="Mol. Phylogenet. Evol.">
        <title>Genome-scale phylogeny and comparative genomics of the fungal order Sordariales.</title>
        <authorList>
            <person name="Hensen N."/>
            <person name="Bonometti L."/>
            <person name="Westerberg I."/>
            <person name="Brannstrom I.O."/>
            <person name="Guillou S."/>
            <person name="Cros-Aarteil S."/>
            <person name="Calhoun S."/>
            <person name="Haridas S."/>
            <person name="Kuo A."/>
            <person name="Mondo S."/>
            <person name="Pangilinan J."/>
            <person name="Riley R."/>
            <person name="LaButti K."/>
            <person name="Andreopoulos B."/>
            <person name="Lipzen A."/>
            <person name="Chen C."/>
            <person name="Yan M."/>
            <person name="Daum C."/>
            <person name="Ng V."/>
            <person name="Clum A."/>
            <person name="Steindorff A."/>
            <person name="Ohm R.A."/>
            <person name="Martin F."/>
            <person name="Silar P."/>
            <person name="Natvig D.O."/>
            <person name="Lalanne C."/>
            <person name="Gautier V."/>
            <person name="Ament-Velasquez S.L."/>
            <person name="Kruys A."/>
            <person name="Hutchinson M.I."/>
            <person name="Powell A.J."/>
            <person name="Barry K."/>
            <person name="Miller A.N."/>
            <person name="Grigoriev I.V."/>
            <person name="Debuchy R."/>
            <person name="Gladieux P."/>
            <person name="Hiltunen Thoren M."/>
            <person name="Johannesson H."/>
        </authorList>
    </citation>
    <scope>NUCLEOTIDE SEQUENCE</scope>
    <source>
        <strain evidence="16">CBS 103.79</strain>
    </source>
</reference>
<evidence type="ECO:0000256" key="3">
    <source>
        <dbReference type="ARBA" id="ARBA00013541"/>
    </source>
</evidence>
<protein>
    <recommendedName>
        <fullName evidence="3">DNA-(apurinic or apyrimidinic site) endonuclease 2</fullName>
    </recommendedName>
</protein>
<feature type="binding site" evidence="11">
    <location>
        <position position="313"/>
    </location>
    <ligand>
        <name>Mg(2+)</name>
        <dbReference type="ChEBI" id="CHEBI:18420"/>
        <label>1</label>
    </ligand>
</feature>
<dbReference type="GO" id="GO:0008270">
    <property type="term" value="F:zinc ion binding"/>
    <property type="evidence" value="ECO:0007669"/>
    <property type="project" value="UniProtKB-KW"/>
</dbReference>
<feature type="binding site" evidence="11">
    <location>
        <position position="197"/>
    </location>
    <ligand>
        <name>Mg(2+)</name>
        <dbReference type="ChEBI" id="CHEBI:18420"/>
        <label>1</label>
    </ligand>
</feature>
<feature type="region of interest" description="Disordered" evidence="14">
    <location>
        <begin position="407"/>
        <end position="558"/>
    </location>
</feature>
<evidence type="ECO:0000256" key="8">
    <source>
        <dbReference type="ARBA" id="ARBA00022842"/>
    </source>
</evidence>
<keyword evidence="6" id="KW-0378">Hydrolase</keyword>
<evidence type="ECO:0000256" key="11">
    <source>
        <dbReference type="PIRSR" id="PIRSR604808-2"/>
    </source>
</evidence>
<evidence type="ECO:0000256" key="10">
    <source>
        <dbReference type="PIRSR" id="PIRSR604808-1"/>
    </source>
</evidence>
<accession>A0AAN6RVX8</accession>
<keyword evidence="4 11" id="KW-0479">Metal-binding</keyword>
<evidence type="ECO:0000256" key="6">
    <source>
        <dbReference type="ARBA" id="ARBA00022801"/>
    </source>
</evidence>
<evidence type="ECO:0000313" key="16">
    <source>
        <dbReference type="EMBL" id="KAK3904985.1"/>
    </source>
</evidence>
<dbReference type="InterPro" id="IPR020847">
    <property type="entry name" value="AP_endonuclease_F1_BS"/>
</dbReference>
<dbReference type="InterPro" id="IPR036691">
    <property type="entry name" value="Endo/exonu/phosph_ase_sf"/>
</dbReference>
<dbReference type="PROSITE" id="PS51999">
    <property type="entry name" value="ZF_GRF"/>
    <property type="match status" value="1"/>
</dbReference>
<evidence type="ECO:0000256" key="13">
    <source>
        <dbReference type="PROSITE-ProRule" id="PRU01343"/>
    </source>
</evidence>
<dbReference type="GO" id="GO:0008311">
    <property type="term" value="F:double-stranded DNA 3'-5' DNA exonuclease activity"/>
    <property type="evidence" value="ECO:0007669"/>
    <property type="project" value="TreeGrafter"/>
</dbReference>
<feature type="site" description="Important for catalytic activity" evidence="12">
    <location>
        <position position="287"/>
    </location>
</feature>
<keyword evidence="11" id="KW-0464">Manganese</keyword>
<dbReference type="InterPro" id="IPR010666">
    <property type="entry name" value="Znf_GRF"/>
</dbReference>
<sequence>MPLRITTWNVNGIRNPFGYQPWREHRTFQAMFDILEADIVVMQETKIQRKDLRDDMVLVPGWDVFFSLPKHKKGYSGVAIYSRSSKCCPIRAEEGITGILCPPNSSTKFRDLPADQQIGGYPTPRQLSDAIDEQTLDSEGRCVILEFPAFVLIGLYSPATRDETRTEFREAYQDAIDVRVRNLVAMGKQVFLCGDLNIVRSEMDTAGLAERLRKEGMTLNEFLAVPSRRFLNHLVFGGRVLGERDAGRDEPVLWDICREFHPTRAGMYTCWETRKNARPGNFGSRIDYVLCSSAIKDWFVDSNIQEGLLGSDHCPVYATISDTVSVDGAKIHIEDVMNPRGMFKDGKRLQEWSAKDLLPTSAKLIPEFDRRQSIRDMFFKKAVPSKKSEPAPSPANNQMSPDALDAATRVDNDMPGPDSTLPTPHQSSQVTTPGQSNNNTSSSSASASPEKPPIAKRPAEPSAPQPRPLKKGKVAFSREASTKSAPGFSQSTLKGFFKPKTPTPDTNPANRSNDANNTKVTPTKTTNNSPAKTTSAPGATTQNTAEESPKPASPQGDKVFDPIVAKESWSKLLGKRVVPRCEHGEDCQILVTKKPGINCGRSFFMCARPLGPSGEKEQGTEFRCGTFIWSSDWNGRKA</sequence>
<evidence type="ECO:0000259" key="15">
    <source>
        <dbReference type="PROSITE" id="PS51999"/>
    </source>
</evidence>
<feature type="site" description="Transition state stabilizer" evidence="12">
    <location>
        <position position="197"/>
    </location>
</feature>
<feature type="compositionally biased region" description="Polar residues" evidence="14">
    <location>
        <begin position="503"/>
        <end position="515"/>
    </location>
</feature>
<dbReference type="Proteomes" id="UP001303889">
    <property type="component" value="Unassembled WGS sequence"/>
</dbReference>
<feature type="compositionally biased region" description="Low complexity" evidence="14">
    <location>
        <begin position="436"/>
        <end position="448"/>
    </location>
</feature>
<dbReference type="GO" id="GO:0006284">
    <property type="term" value="P:base-excision repair"/>
    <property type="evidence" value="ECO:0007669"/>
    <property type="project" value="TreeGrafter"/>
</dbReference>
<comment type="cofactor">
    <cofactor evidence="11">
        <name>Mg(2+)</name>
        <dbReference type="ChEBI" id="CHEBI:18420"/>
    </cofactor>
    <cofactor evidence="11">
        <name>Mn(2+)</name>
        <dbReference type="ChEBI" id="CHEBI:29035"/>
    </cofactor>
    <text evidence="11">Probably binds two magnesium or manganese ions per subunit.</text>
</comment>
<dbReference type="Gene3D" id="3.60.10.10">
    <property type="entry name" value="Endonuclease/exonuclease/phosphatase"/>
    <property type="match status" value="1"/>
</dbReference>
<dbReference type="AlphaFoldDB" id="A0AAN6RVX8"/>
<keyword evidence="9" id="KW-0539">Nucleus</keyword>
<feature type="compositionally biased region" description="Low complexity" evidence="14">
    <location>
        <begin position="516"/>
        <end position="528"/>
    </location>
</feature>
<gene>
    <name evidence="16" type="ORF">C8A05DRAFT_31194</name>
</gene>
<dbReference type="InterPro" id="IPR005135">
    <property type="entry name" value="Endo/exonuclease/phosphatase"/>
</dbReference>
<dbReference type="Pfam" id="PF03372">
    <property type="entry name" value="Exo_endo_phos"/>
    <property type="match status" value="1"/>
</dbReference>
<dbReference type="SUPFAM" id="SSF56219">
    <property type="entry name" value="DNase I-like"/>
    <property type="match status" value="1"/>
</dbReference>
<dbReference type="PROSITE" id="PS00726">
    <property type="entry name" value="AP_NUCLEASE_F1_1"/>
    <property type="match status" value="1"/>
</dbReference>
<dbReference type="CDD" id="cd09088">
    <property type="entry name" value="Ape2-like_AP-endo"/>
    <property type="match status" value="1"/>
</dbReference>
<comment type="cofactor">
    <cofactor evidence="1">
        <name>Mn(2+)</name>
        <dbReference type="ChEBI" id="CHEBI:29035"/>
    </cofactor>
</comment>
<evidence type="ECO:0000256" key="2">
    <source>
        <dbReference type="ARBA" id="ARBA00007092"/>
    </source>
</evidence>